<feature type="compositionally biased region" description="Polar residues" evidence="1">
    <location>
        <begin position="500"/>
        <end position="514"/>
    </location>
</feature>
<proteinExistence type="predicted"/>
<dbReference type="Gene3D" id="3.30.1370.50">
    <property type="entry name" value="R3H-like domain"/>
    <property type="match status" value="1"/>
</dbReference>
<protein>
    <recommendedName>
        <fullName evidence="2">SUZ domain-containing protein</fullName>
    </recommendedName>
</protein>
<feature type="compositionally biased region" description="Low complexity" evidence="1">
    <location>
        <begin position="543"/>
        <end position="553"/>
    </location>
</feature>
<evidence type="ECO:0000313" key="3">
    <source>
        <dbReference type="EMBL" id="OCH96251.1"/>
    </source>
</evidence>
<dbReference type="InterPro" id="IPR051937">
    <property type="entry name" value="R3H_domain_containing"/>
</dbReference>
<evidence type="ECO:0000313" key="4">
    <source>
        <dbReference type="Proteomes" id="UP000250043"/>
    </source>
</evidence>
<dbReference type="SUPFAM" id="SSF82708">
    <property type="entry name" value="R3H domain"/>
    <property type="match status" value="1"/>
</dbReference>
<feature type="region of interest" description="Disordered" evidence="1">
    <location>
        <begin position="495"/>
        <end position="514"/>
    </location>
</feature>
<feature type="compositionally biased region" description="Low complexity" evidence="1">
    <location>
        <begin position="425"/>
        <end position="450"/>
    </location>
</feature>
<feature type="region of interest" description="Disordered" evidence="1">
    <location>
        <begin position="393"/>
        <end position="481"/>
    </location>
</feature>
<feature type="compositionally biased region" description="Pro residues" evidence="1">
    <location>
        <begin position="459"/>
        <end position="475"/>
    </location>
</feature>
<dbReference type="Pfam" id="PF12752">
    <property type="entry name" value="SUZ"/>
    <property type="match status" value="1"/>
</dbReference>
<feature type="compositionally biased region" description="Polar residues" evidence="1">
    <location>
        <begin position="58"/>
        <end position="70"/>
    </location>
</feature>
<feature type="compositionally biased region" description="Polar residues" evidence="1">
    <location>
        <begin position="847"/>
        <end position="856"/>
    </location>
</feature>
<evidence type="ECO:0000259" key="2">
    <source>
        <dbReference type="PROSITE" id="PS51673"/>
    </source>
</evidence>
<dbReference type="GO" id="GO:0003676">
    <property type="term" value="F:nucleic acid binding"/>
    <property type="evidence" value="ECO:0007669"/>
    <property type="project" value="InterPro"/>
</dbReference>
<feature type="compositionally biased region" description="Low complexity" evidence="1">
    <location>
        <begin position="1"/>
        <end position="18"/>
    </location>
</feature>
<dbReference type="InterPro" id="IPR024771">
    <property type="entry name" value="SUZ"/>
</dbReference>
<organism evidence="3 4">
    <name type="scientific">Obba rivulosa</name>
    <dbReference type="NCBI Taxonomy" id="1052685"/>
    <lineage>
        <taxon>Eukaryota</taxon>
        <taxon>Fungi</taxon>
        <taxon>Dikarya</taxon>
        <taxon>Basidiomycota</taxon>
        <taxon>Agaricomycotina</taxon>
        <taxon>Agaricomycetes</taxon>
        <taxon>Polyporales</taxon>
        <taxon>Gelatoporiaceae</taxon>
        <taxon>Obba</taxon>
    </lineage>
</organism>
<feature type="compositionally biased region" description="Low complexity" evidence="1">
    <location>
        <begin position="359"/>
        <end position="381"/>
    </location>
</feature>
<feature type="compositionally biased region" description="Low complexity" evidence="1">
    <location>
        <begin position="610"/>
        <end position="620"/>
    </location>
</feature>
<name>A0A8E2DV66_9APHY</name>
<feature type="compositionally biased region" description="Polar residues" evidence="1">
    <location>
        <begin position="31"/>
        <end position="51"/>
    </location>
</feature>
<evidence type="ECO:0000256" key="1">
    <source>
        <dbReference type="SAM" id="MobiDB-lite"/>
    </source>
</evidence>
<feature type="region of interest" description="Disordered" evidence="1">
    <location>
        <begin position="847"/>
        <end position="868"/>
    </location>
</feature>
<dbReference type="EMBL" id="KV722331">
    <property type="protein sequence ID" value="OCH96251.1"/>
    <property type="molecule type" value="Genomic_DNA"/>
</dbReference>
<feature type="region of interest" description="Disordered" evidence="1">
    <location>
        <begin position="1"/>
        <end position="74"/>
    </location>
</feature>
<feature type="region of interest" description="Disordered" evidence="1">
    <location>
        <begin position="168"/>
        <end position="221"/>
    </location>
</feature>
<dbReference type="InterPro" id="IPR036867">
    <property type="entry name" value="R3H_dom_sf"/>
</dbReference>
<feature type="compositionally biased region" description="Basic and acidic residues" evidence="1">
    <location>
        <begin position="802"/>
        <end position="820"/>
    </location>
</feature>
<feature type="region of interest" description="Disordered" evidence="1">
    <location>
        <begin position="593"/>
        <end position="820"/>
    </location>
</feature>
<dbReference type="PANTHER" id="PTHR15672">
    <property type="entry name" value="CAMP-REGULATED PHOSPHOPROTEIN 21 RELATED R3H DOMAIN CONTAINING PROTEIN"/>
    <property type="match status" value="1"/>
</dbReference>
<dbReference type="PANTHER" id="PTHR15672:SF8">
    <property type="entry name" value="PROTEIN ENCORE"/>
    <property type="match status" value="1"/>
</dbReference>
<feature type="region of interest" description="Disordered" evidence="1">
    <location>
        <begin position="522"/>
        <end position="578"/>
    </location>
</feature>
<feature type="domain" description="SUZ" evidence="2">
    <location>
        <begin position="148"/>
        <end position="243"/>
    </location>
</feature>
<keyword evidence="4" id="KW-1185">Reference proteome</keyword>
<feature type="compositionally biased region" description="Low complexity" evidence="1">
    <location>
        <begin position="283"/>
        <end position="295"/>
    </location>
</feature>
<feature type="compositionally biased region" description="Polar residues" evidence="1">
    <location>
        <begin position="320"/>
        <end position="338"/>
    </location>
</feature>
<feature type="region of interest" description="Disordered" evidence="1">
    <location>
        <begin position="263"/>
        <end position="381"/>
    </location>
</feature>
<dbReference type="CDD" id="cd02642">
    <property type="entry name" value="R3H_encore_like"/>
    <property type="match status" value="1"/>
</dbReference>
<feature type="compositionally biased region" description="Polar residues" evidence="1">
    <location>
        <begin position="759"/>
        <end position="768"/>
    </location>
</feature>
<feature type="compositionally biased region" description="Low complexity" evidence="1">
    <location>
        <begin position="393"/>
        <end position="402"/>
    </location>
</feature>
<accession>A0A8E2DV66</accession>
<sequence length="868" mass="92460">MATAAVSASSATSSSASAPDIHSLRPPSESLIATSPSLDAVQTISPHSTPPESLLDVASSSDSGLGSTNADPDPQILEALRSKDRLYVLKLGEQMERLINERSVRIDLNPSTTYQRLLVHRCSAYYKLAPESDSTTKTIYVYYRAESRIPPRRISELVPVEESAQPTFKIMRRSAPDRLRSRQSSQPGSTAGEDADLSDIEPSEAGSIGGPSSTTSSTKRFRTIAEREAAYAEARERIFMNFEAKEKEKEKDMSANSSMFSLVSGSGSTSGGRGSSVGDIDDSASSAATESEWSGPVTRDRKDGRRSTRSVRSSGGSFIANGSGSSRDSRATSPSFSYPTLYEPPPGQYDVSYGPAPPAQGYMPYMYPYPGSPGQVPGQPYMPPYGYYVPYPYSPPHSSSHPTDPSNQTAADSSYSPQPPPVPYVPQYMWAQSSSGQPPSVQQPPLSQSPTNLASGQSPPHPPHATGPHAPPAPQYPAWLPAPGTYSPYTYPYHQPPLPYTNNDPPNPAQQHMQGSQYYMQDMQRPSSMPPGFANGNAPTVDGNNNRRGNGMNHAGQNGNSKRGMPRRQNWSYGPGAGNGGYTFNTTGLGGVTNEAVGPRLSNNNMRRISGASSGSGSAGTRTPGDEASSTTSSENSSSSRQTFTSTSSKHPLPARPDWAVGLKPHPNLHGPRHHDHSNPNSRTMSPARIGGQAHLPPQHQPQPVLQSTDFPPLSSAPERRMPTPGGAWTNSSSIRTVMTAGPPQGNAPSHGTALVHYPNSNSPGSQNRRADDQEQGFERPPPKANAELFNPKGPRQTAVGKVEKDKGEATNREMTPDHDGAVVNATLEDQMESMALDGDVARGQVDVQSSSSTCQMAEDGAGAAGDS</sequence>
<feature type="compositionally biased region" description="Acidic residues" evidence="1">
    <location>
        <begin position="193"/>
        <end position="202"/>
    </location>
</feature>
<dbReference type="Proteomes" id="UP000250043">
    <property type="component" value="Unassembled WGS sequence"/>
</dbReference>
<feature type="compositionally biased region" description="Basic and acidic residues" evidence="1">
    <location>
        <begin position="769"/>
        <end position="782"/>
    </location>
</feature>
<feature type="compositionally biased region" description="Low complexity" evidence="1">
    <location>
        <begin position="629"/>
        <end position="649"/>
    </location>
</feature>
<gene>
    <name evidence="3" type="ORF">OBBRIDRAFT_787325</name>
</gene>
<dbReference type="AlphaFoldDB" id="A0A8E2DV66"/>
<feature type="compositionally biased region" description="Low complexity" evidence="1">
    <location>
        <begin position="695"/>
        <end position="707"/>
    </location>
</feature>
<reference evidence="3 4" key="1">
    <citation type="submission" date="2016-07" db="EMBL/GenBank/DDBJ databases">
        <title>Draft genome of the white-rot fungus Obba rivulosa 3A-2.</title>
        <authorList>
            <consortium name="DOE Joint Genome Institute"/>
            <person name="Miettinen O."/>
            <person name="Riley R."/>
            <person name="Acob R."/>
            <person name="Barry K."/>
            <person name="Cullen D."/>
            <person name="De Vries R."/>
            <person name="Hainaut M."/>
            <person name="Hatakka A."/>
            <person name="Henrissat B."/>
            <person name="Hilden K."/>
            <person name="Kuo R."/>
            <person name="Labutti K."/>
            <person name="Lipzen A."/>
            <person name="Makela M.R."/>
            <person name="Sandor L."/>
            <person name="Spatafora J.W."/>
            <person name="Grigoriev I.V."/>
            <person name="Hibbett D.S."/>
        </authorList>
    </citation>
    <scope>NUCLEOTIDE SEQUENCE [LARGE SCALE GENOMIC DNA]</scope>
    <source>
        <strain evidence="3 4">3A-2</strain>
    </source>
</reference>
<dbReference type="OrthoDB" id="278430at2759"/>
<feature type="compositionally biased region" description="Polar residues" evidence="1">
    <location>
        <begin position="403"/>
        <end position="412"/>
    </location>
</feature>
<dbReference type="PROSITE" id="PS51673">
    <property type="entry name" value="SUZ"/>
    <property type="match status" value="1"/>
</dbReference>